<evidence type="ECO:0000313" key="2">
    <source>
        <dbReference type="Proteomes" id="UP000294003"/>
    </source>
</evidence>
<sequence length="204" mass="22793">METRKFGCMEISEHHYRSVTVTFGSFPGTQVFFDCTTKSVLGRIRAVAFIAHMLPRNPKACQRFANGHIIFTVATRPSEAIKPLEQLAVSNITVSTPNMVYSTTGDIGLSLMSRLSDDRKPTLRRPDLSARQAQMSCRESFASVMRAADRPRLPIANSSIVRLHLRNEGELSGYGFNGHNMISISRSLFRDSPHFHGPPGTRQR</sequence>
<comment type="caution">
    <text evidence="1">The sequence shown here is derived from an EMBL/GenBank/DDBJ whole genome shotgun (WGS) entry which is preliminary data.</text>
</comment>
<dbReference type="EMBL" id="QJNS01000708">
    <property type="protein sequence ID" value="RYO75110.1"/>
    <property type="molecule type" value="Genomic_DNA"/>
</dbReference>
<keyword evidence="2" id="KW-1185">Reference proteome</keyword>
<dbReference type="Proteomes" id="UP000294003">
    <property type="component" value="Unassembled WGS sequence"/>
</dbReference>
<proteinExistence type="predicted"/>
<gene>
    <name evidence="1" type="ORF">DL762_010163</name>
</gene>
<protein>
    <submittedName>
        <fullName evidence="1">Uncharacterized protein</fullName>
    </submittedName>
</protein>
<name>A0ABY0GRL3_9PEZI</name>
<reference evidence="1 2" key="1">
    <citation type="submission" date="2018-06" db="EMBL/GenBank/DDBJ databases">
        <title>Complete Genomes of Monosporascus.</title>
        <authorList>
            <person name="Robinson A.J."/>
            <person name="Natvig D.O."/>
        </authorList>
    </citation>
    <scope>NUCLEOTIDE SEQUENCE [LARGE SCALE GENOMIC DNA]</scope>
    <source>
        <strain evidence="1 2">CBS 609.92</strain>
    </source>
</reference>
<evidence type="ECO:0000313" key="1">
    <source>
        <dbReference type="EMBL" id="RYO75110.1"/>
    </source>
</evidence>
<organism evidence="1 2">
    <name type="scientific">Monosporascus cannonballus</name>
    <dbReference type="NCBI Taxonomy" id="155416"/>
    <lineage>
        <taxon>Eukaryota</taxon>
        <taxon>Fungi</taxon>
        <taxon>Dikarya</taxon>
        <taxon>Ascomycota</taxon>
        <taxon>Pezizomycotina</taxon>
        <taxon>Sordariomycetes</taxon>
        <taxon>Xylariomycetidae</taxon>
        <taxon>Xylariales</taxon>
        <taxon>Xylariales incertae sedis</taxon>
        <taxon>Monosporascus</taxon>
    </lineage>
</organism>
<accession>A0ABY0GRL3</accession>